<feature type="compositionally biased region" description="Polar residues" evidence="1">
    <location>
        <begin position="22"/>
        <end position="40"/>
    </location>
</feature>
<feature type="compositionally biased region" description="Polar residues" evidence="1">
    <location>
        <begin position="410"/>
        <end position="421"/>
    </location>
</feature>
<dbReference type="Pfam" id="PF00615">
    <property type="entry name" value="RGS"/>
    <property type="match status" value="2"/>
</dbReference>
<feature type="region of interest" description="Disordered" evidence="1">
    <location>
        <begin position="15"/>
        <end position="60"/>
    </location>
</feature>
<sequence>MNDLLAKFRNRRSRGIVHNMGEPSSSGFEGTAGESSNSPENGRILHLNNNEHNNEDLGHPSNLEHRVVRRTAIADTLAETLRDSSALAYFIQFMEIIGQLNLVKFWLHVESFKASAATVGRNDEALITMTKNDAANIFAKYICSDAPCSIGITEKLRNEVIERICTKDGMLDTHCLDGAQQFVRNIMENRYFDEFLSSVYYKKHQLDVITGGSLSVNDILKCQRLLCSFIEFLEGEGERKLIEFIIAAETFAQQLSLTESDEQALEDAMIIYDKYFSMQASEPLKFGAKIRIQIETDICTESGRPSANCFENARRLAVSILEQSYVKRYQASPPFMKFLYELMAQIDSNMELPNPNRKKKTLNSSDQSSEISLPSVLFEKKTPPAVVSRLGQSASAAAFPMGSTEEDETSSLADSVSSCGPGSTPRARHSRMGQSSLAMIDDFGRYRPMYDNSYSSADDEGSARRKLKHTFDKYLRQSMAKEAEVADQVAELIIADIHNMVSSNKASNLPQ</sequence>
<dbReference type="WBParaSite" id="PgR048_g017_t03">
    <property type="protein sequence ID" value="PgR048_g017_t03"/>
    <property type="gene ID" value="PgR048_g017"/>
</dbReference>
<feature type="domain" description="RGS" evidence="2">
    <location>
        <begin position="76"/>
        <end position="203"/>
    </location>
</feature>
<dbReference type="InterPro" id="IPR052246">
    <property type="entry name" value="Cell_Polariz_PKAAnc"/>
</dbReference>
<dbReference type="Proteomes" id="UP000887569">
    <property type="component" value="Unplaced"/>
</dbReference>
<proteinExistence type="predicted"/>
<accession>A0A915BN12</accession>
<dbReference type="InterPro" id="IPR036305">
    <property type="entry name" value="RGS_sf"/>
</dbReference>
<dbReference type="SUPFAM" id="SSF48097">
    <property type="entry name" value="Regulator of G-protein signaling, RGS"/>
    <property type="match status" value="2"/>
</dbReference>
<dbReference type="GO" id="GO:0005886">
    <property type="term" value="C:plasma membrane"/>
    <property type="evidence" value="ECO:0007669"/>
    <property type="project" value="TreeGrafter"/>
</dbReference>
<reference evidence="4 5" key="1">
    <citation type="submission" date="2022-11" db="UniProtKB">
        <authorList>
            <consortium name="WormBaseParasite"/>
        </authorList>
    </citation>
    <scope>IDENTIFICATION</scope>
</reference>
<feature type="domain" description="RGS" evidence="2">
    <location>
        <begin position="215"/>
        <end position="339"/>
    </location>
</feature>
<feature type="region of interest" description="Disordered" evidence="1">
    <location>
        <begin position="398"/>
        <end position="432"/>
    </location>
</feature>
<dbReference type="PANTHER" id="PTHR13155">
    <property type="entry name" value="A-KINASE ANCHOR PROTEINS"/>
    <property type="match status" value="1"/>
</dbReference>
<dbReference type="AlphaFoldDB" id="A0A915BN12"/>
<evidence type="ECO:0000313" key="4">
    <source>
        <dbReference type="WBParaSite" id="PgR048_g017_t02"/>
    </source>
</evidence>
<evidence type="ECO:0000313" key="3">
    <source>
        <dbReference type="Proteomes" id="UP000887569"/>
    </source>
</evidence>
<dbReference type="InterPro" id="IPR016137">
    <property type="entry name" value="RGS"/>
</dbReference>
<dbReference type="InterPro" id="IPR044926">
    <property type="entry name" value="RGS_subdomain_2"/>
</dbReference>
<dbReference type="WBParaSite" id="PgR048_g017_t02">
    <property type="protein sequence ID" value="PgR048_g017_t02"/>
    <property type="gene ID" value="PgR048_g017"/>
</dbReference>
<evidence type="ECO:0000259" key="2">
    <source>
        <dbReference type="PROSITE" id="PS50132"/>
    </source>
</evidence>
<evidence type="ECO:0000313" key="5">
    <source>
        <dbReference type="WBParaSite" id="PgR048_g017_t03"/>
    </source>
</evidence>
<keyword evidence="3" id="KW-1185">Reference proteome</keyword>
<dbReference type="GO" id="GO:0005739">
    <property type="term" value="C:mitochondrion"/>
    <property type="evidence" value="ECO:0007669"/>
    <property type="project" value="TreeGrafter"/>
</dbReference>
<name>A0A915BN12_PARUN</name>
<organism evidence="3 4">
    <name type="scientific">Parascaris univalens</name>
    <name type="common">Nematode worm</name>
    <dbReference type="NCBI Taxonomy" id="6257"/>
    <lineage>
        <taxon>Eukaryota</taxon>
        <taxon>Metazoa</taxon>
        <taxon>Ecdysozoa</taxon>
        <taxon>Nematoda</taxon>
        <taxon>Chromadorea</taxon>
        <taxon>Rhabditida</taxon>
        <taxon>Spirurina</taxon>
        <taxon>Ascaridomorpha</taxon>
        <taxon>Ascaridoidea</taxon>
        <taxon>Ascarididae</taxon>
        <taxon>Parascaris</taxon>
    </lineage>
</organism>
<evidence type="ECO:0000256" key="1">
    <source>
        <dbReference type="SAM" id="MobiDB-lite"/>
    </source>
</evidence>
<dbReference type="PROSITE" id="PS50132">
    <property type="entry name" value="RGS"/>
    <property type="match status" value="2"/>
</dbReference>
<dbReference type="GO" id="GO:0008104">
    <property type="term" value="P:intracellular protein localization"/>
    <property type="evidence" value="ECO:0007669"/>
    <property type="project" value="TreeGrafter"/>
</dbReference>
<protein>
    <submittedName>
        <fullName evidence="4 5">RGS domain-containing protein</fullName>
    </submittedName>
</protein>
<dbReference type="Gene3D" id="1.10.167.10">
    <property type="entry name" value="Regulator of G-protein Signalling 4, domain 2"/>
    <property type="match status" value="2"/>
</dbReference>
<dbReference type="PANTHER" id="PTHR13155:SF1">
    <property type="entry name" value="A-KINASE ANCHOR PROTEIN 10, MITOCHONDRIAL"/>
    <property type="match status" value="1"/>
</dbReference>
<dbReference type="SMART" id="SM00315">
    <property type="entry name" value="RGS"/>
    <property type="match status" value="2"/>
</dbReference>